<dbReference type="PROSITE" id="PS51257">
    <property type="entry name" value="PROKAR_LIPOPROTEIN"/>
    <property type="match status" value="1"/>
</dbReference>
<evidence type="ECO:0008006" key="4">
    <source>
        <dbReference type="Google" id="ProtNLM"/>
    </source>
</evidence>
<proteinExistence type="predicted"/>
<feature type="chain" id="PRO_5045839093" description="Lipoprotein" evidence="1">
    <location>
        <begin position="20"/>
        <end position="229"/>
    </location>
</feature>
<name>A0ABT2A8X5_9BURK</name>
<protein>
    <recommendedName>
        <fullName evidence="4">Lipoprotein</fullName>
    </recommendedName>
</protein>
<organism evidence="2 3">
    <name type="scientific">Massilia norwichensis</name>
    <dbReference type="NCBI Taxonomy" id="1442366"/>
    <lineage>
        <taxon>Bacteria</taxon>
        <taxon>Pseudomonadati</taxon>
        <taxon>Pseudomonadota</taxon>
        <taxon>Betaproteobacteria</taxon>
        <taxon>Burkholderiales</taxon>
        <taxon>Oxalobacteraceae</taxon>
        <taxon>Telluria group</taxon>
        <taxon>Massilia</taxon>
    </lineage>
</organism>
<feature type="signal peptide" evidence="1">
    <location>
        <begin position="1"/>
        <end position="19"/>
    </location>
</feature>
<dbReference type="RefSeq" id="WP_258846419.1">
    <property type="nucleotide sequence ID" value="NZ_JANUGX010000018.1"/>
</dbReference>
<sequence length="229" mass="23374">MKFHLVRPALVLASSLVLASCGGGGSETYPVKVTVSNVLYKGLILTTNGQELAVDPPAKAGDSVVLTFPNGLDYGTYYNVIPKGGSAAGGGSQPAHQNCATNGYPREYGTAGQTASVESARTPAIEVYYNCTVNEYVLSGTITGLTSADASITLINGSNSQTTVAGNATTSPLAFNLAPVAYGTSFGVTILTQPTGFTCTIANNTGVMDDALEKLGGKKDIAVTCTKNS</sequence>
<accession>A0ABT2A8X5</accession>
<keyword evidence="1" id="KW-0732">Signal</keyword>
<comment type="caution">
    <text evidence="2">The sequence shown here is derived from an EMBL/GenBank/DDBJ whole genome shotgun (WGS) entry which is preliminary data.</text>
</comment>
<dbReference type="EMBL" id="JANUGX010000018">
    <property type="protein sequence ID" value="MCS0590643.1"/>
    <property type="molecule type" value="Genomic_DNA"/>
</dbReference>
<evidence type="ECO:0000313" key="2">
    <source>
        <dbReference type="EMBL" id="MCS0590643.1"/>
    </source>
</evidence>
<keyword evidence="3" id="KW-1185">Reference proteome</keyword>
<gene>
    <name evidence="2" type="ORF">NX782_15720</name>
</gene>
<evidence type="ECO:0000313" key="3">
    <source>
        <dbReference type="Proteomes" id="UP001205560"/>
    </source>
</evidence>
<dbReference type="Proteomes" id="UP001205560">
    <property type="component" value="Unassembled WGS sequence"/>
</dbReference>
<reference evidence="2 3" key="1">
    <citation type="submission" date="2022-08" db="EMBL/GenBank/DDBJ databases">
        <title>Reclassification of Massilia species as members of the genera Telluria, Duganella, Pseudoduganella, Mokoshia gen. nov. and Zemynaea gen. nov. using orthogonal and non-orthogonal genome-based approaches.</title>
        <authorList>
            <person name="Bowman J.P."/>
        </authorList>
    </citation>
    <scope>NUCLEOTIDE SEQUENCE [LARGE SCALE GENOMIC DNA]</scope>
    <source>
        <strain evidence="2 3">LMG 28164</strain>
    </source>
</reference>
<evidence type="ECO:0000256" key="1">
    <source>
        <dbReference type="SAM" id="SignalP"/>
    </source>
</evidence>